<feature type="domain" description="SLH" evidence="3">
    <location>
        <begin position="157"/>
        <end position="217"/>
    </location>
</feature>
<feature type="domain" description="SLH" evidence="3">
    <location>
        <begin position="32"/>
        <end position="92"/>
    </location>
</feature>
<dbReference type="InterPro" id="IPR051465">
    <property type="entry name" value="Cell_Envelope_Struct_Comp"/>
</dbReference>
<evidence type="ECO:0000313" key="4">
    <source>
        <dbReference type="EMBL" id="KAB8137485.1"/>
    </source>
</evidence>
<dbReference type="OrthoDB" id="2440872at2"/>
<evidence type="ECO:0000256" key="2">
    <source>
        <dbReference type="SAM" id="SignalP"/>
    </source>
</evidence>
<dbReference type="PANTHER" id="PTHR43308">
    <property type="entry name" value="OUTER MEMBRANE PROTEIN ALPHA-RELATED"/>
    <property type="match status" value="1"/>
</dbReference>
<organism evidence="4 5">
    <name type="scientific">Gracilibacillus oryzae</name>
    <dbReference type="NCBI Taxonomy" id="1672701"/>
    <lineage>
        <taxon>Bacteria</taxon>
        <taxon>Bacillati</taxon>
        <taxon>Bacillota</taxon>
        <taxon>Bacilli</taxon>
        <taxon>Bacillales</taxon>
        <taxon>Bacillaceae</taxon>
        <taxon>Gracilibacillus</taxon>
    </lineage>
</organism>
<evidence type="ECO:0000313" key="5">
    <source>
        <dbReference type="Proteomes" id="UP000480246"/>
    </source>
</evidence>
<reference evidence="4 5" key="1">
    <citation type="submission" date="2019-10" db="EMBL/GenBank/DDBJ databases">
        <title>Gracilibacillus sp. nov. isolated from rice seeds.</title>
        <authorList>
            <person name="He S."/>
        </authorList>
    </citation>
    <scope>NUCLEOTIDE SEQUENCE [LARGE SCALE GENOMIC DNA]</scope>
    <source>
        <strain evidence="4 5">TD8</strain>
    </source>
</reference>
<evidence type="ECO:0000259" key="3">
    <source>
        <dbReference type="PROSITE" id="PS51272"/>
    </source>
</evidence>
<dbReference type="PANTHER" id="PTHR43308:SF5">
    <property type="entry name" value="S-LAYER PROTEIN _ PEPTIDOGLYCAN ENDO-BETA-N-ACETYLGLUCOSAMINIDASE"/>
    <property type="match status" value="1"/>
</dbReference>
<dbReference type="Proteomes" id="UP000480246">
    <property type="component" value="Unassembled WGS sequence"/>
</dbReference>
<proteinExistence type="predicted"/>
<dbReference type="InterPro" id="IPR011081">
    <property type="entry name" value="Big_4"/>
</dbReference>
<protein>
    <recommendedName>
        <fullName evidence="3">SLH domain-containing protein</fullName>
    </recommendedName>
</protein>
<dbReference type="AlphaFoldDB" id="A0A7C8KVI2"/>
<dbReference type="InterPro" id="IPR001119">
    <property type="entry name" value="SLH_dom"/>
</dbReference>
<keyword evidence="1 2" id="KW-0732">Signal</keyword>
<keyword evidence="5" id="KW-1185">Reference proteome</keyword>
<feature type="chain" id="PRO_5028819771" description="SLH domain-containing protein" evidence="2">
    <location>
        <begin position="33"/>
        <end position="910"/>
    </location>
</feature>
<name>A0A7C8KVI2_9BACI</name>
<dbReference type="RefSeq" id="WP_153402700.1">
    <property type="nucleotide sequence ID" value="NZ_ML762428.1"/>
</dbReference>
<dbReference type="Pfam" id="PF07532">
    <property type="entry name" value="Big_4"/>
    <property type="match status" value="1"/>
</dbReference>
<dbReference type="PROSITE" id="PS51272">
    <property type="entry name" value="SLH"/>
    <property type="match status" value="3"/>
</dbReference>
<evidence type="ECO:0000256" key="1">
    <source>
        <dbReference type="ARBA" id="ARBA00022729"/>
    </source>
</evidence>
<dbReference type="Pfam" id="PF00395">
    <property type="entry name" value="SLH"/>
    <property type="match status" value="3"/>
</dbReference>
<sequence>MGQSSKKSKKFITSTITAAVVASAVAPISAFAATEFTDVHADNFYYDYVTALSEAGIISGNPDGSFDLYGQIERSEAAIMIANIIKLDVENAPSANFADVKEDFWYTDSINALYAAGIINGKSETRFAPDATLTRAEFAKLVVDAYEIEIDADAEVPFTDLEEGAWYEKYVKTLYANGLIAGTTLTTFSPEDPVKRADFAKLLTDTDWKLGTTLEKPFAIESVNALEDITVTEGEEVVLPENVGVSYDNDTEGEVAVSWNTEDVDFTVPGTYEVTGTIEGTDLTAAVTVTVEAVTPEVVEVSAINAKQVEVKFNKAVDVDSIIEDTETGELVDGVVTIDAVGDAVDFTSLTGELSEDGKTLTLTAADTFDGRYSVTLVDAEDTEGNEVADYAGFFTADDVVRPAVTDVTYTSTNTAKISFSEPVADIGSVTLNGVEANVTETGFDFILVDLNDLDFEEAGTLTIVGLEDFAGNLITPNPVNVDVKRPAEDTVDPEVESLSVISDSRVKVVFSEELGDAAFKINDVAVNTDDIEVDEDTVTYYLNVDLKDGVNKFEVTSFEDIAGNTGEAVTRQYVVAVDDVAPELEGSSVLVNEDGEEYLQLSFSEAVKLGNEAASQTFSGTLEAYYVTDDAASFDAVPVVDEDDNSKVNIPLQDAAEGTWTIELEDGFVKDLSQAANAFEANEVTFDRGEDEVAVDPAELTVEKEVTDNVVTLTFDGKLSGSTAVNKANYQVEGATVKSAVLTSNEDNEAVVELTFEEGSIKASGTYELVIDGVKAEDGTLVEANPIDLDLNENISPELTSATLVSGNEIELTFSEAVANVSETDIELLLDGEAFEGTYTVTSEAGDGTGTTFALTLDTDEVTEGDQGLSSEQIGQTLILELTDAVDVTDENGNALTLFDSQTVSKNIQ</sequence>
<feature type="signal peptide" evidence="2">
    <location>
        <begin position="1"/>
        <end position="32"/>
    </location>
</feature>
<dbReference type="EMBL" id="WEID01000043">
    <property type="protein sequence ID" value="KAB8137485.1"/>
    <property type="molecule type" value="Genomic_DNA"/>
</dbReference>
<dbReference type="Gene3D" id="2.60.40.1220">
    <property type="match status" value="4"/>
</dbReference>
<dbReference type="InterPro" id="IPR014755">
    <property type="entry name" value="Cu-Rt/internalin_Ig-like"/>
</dbReference>
<accession>A0A7C8KVI2</accession>
<comment type="caution">
    <text evidence="4">The sequence shown here is derived from an EMBL/GenBank/DDBJ whole genome shotgun (WGS) entry which is preliminary data.</text>
</comment>
<gene>
    <name evidence="4" type="ORF">F9U64_09180</name>
</gene>
<feature type="domain" description="SLH" evidence="3">
    <location>
        <begin position="93"/>
        <end position="156"/>
    </location>
</feature>